<evidence type="ECO:0000313" key="1">
    <source>
        <dbReference type="EMBL" id="AFZ53045.1"/>
    </source>
</evidence>
<evidence type="ECO:0008006" key="3">
    <source>
        <dbReference type="Google" id="ProtNLM"/>
    </source>
</evidence>
<dbReference type="KEGG" id="can:Cyan10605_0915"/>
<dbReference type="HOGENOM" id="CLU_632829_0_0_3"/>
<gene>
    <name evidence="1" type="ordered locus">Cyan10605_0915</name>
</gene>
<dbReference type="STRING" id="755178.Cyan10605_0915"/>
<dbReference type="PATRIC" id="fig|755178.3.peg.962"/>
<dbReference type="AlphaFoldDB" id="K9Z380"/>
<dbReference type="Proteomes" id="UP000010480">
    <property type="component" value="Chromosome"/>
</dbReference>
<keyword evidence="2" id="KW-1185">Reference proteome</keyword>
<organism evidence="1 2">
    <name type="scientific">Cyanobacterium aponinum (strain PCC 10605)</name>
    <dbReference type="NCBI Taxonomy" id="755178"/>
    <lineage>
        <taxon>Bacteria</taxon>
        <taxon>Bacillati</taxon>
        <taxon>Cyanobacteriota</taxon>
        <taxon>Cyanophyceae</taxon>
        <taxon>Oscillatoriophycideae</taxon>
        <taxon>Chroococcales</taxon>
        <taxon>Geminocystaceae</taxon>
        <taxon>Cyanobacterium</taxon>
    </lineage>
</organism>
<dbReference type="RefSeq" id="WP_015218776.1">
    <property type="nucleotide sequence ID" value="NC_019776.1"/>
</dbReference>
<reference evidence="2" key="1">
    <citation type="journal article" date="2013" name="Proc. Natl. Acad. Sci. U.S.A.">
        <title>Improving the coverage of the cyanobacterial phylum using diversity-driven genome sequencing.</title>
        <authorList>
            <person name="Shih P.M."/>
            <person name="Wu D."/>
            <person name="Latifi A."/>
            <person name="Axen S.D."/>
            <person name="Fewer D.P."/>
            <person name="Talla E."/>
            <person name="Calteau A."/>
            <person name="Cai F."/>
            <person name="Tandeau de Marsac N."/>
            <person name="Rippka R."/>
            <person name="Herdman M."/>
            <person name="Sivonen K."/>
            <person name="Coursin T."/>
            <person name="Laurent T."/>
            <person name="Goodwin L."/>
            <person name="Nolan M."/>
            <person name="Davenport K.W."/>
            <person name="Han C.S."/>
            <person name="Rubin E.M."/>
            <person name="Eisen J.A."/>
            <person name="Woyke T."/>
            <person name="Gugger M."/>
            <person name="Kerfeld C.A."/>
        </authorList>
    </citation>
    <scope>NUCLEOTIDE SEQUENCE [LARGE SCALE GENOMIC DNA]</scope>
    <source>
        <strain evidence="2">PCC 10605</strain>
    </source>
</reference>
<proteinExistence type="predicted"/>
<accession>K9Z380</accession>
<evidence type="ECO:0000313" key="2">
    <source>
        <dbReference type="Proteomes" id="UP000010480"/>
    </source>
</evidence>
<name>K9Z380_CYAAP</name>
<dbReference type="EMBL" id="CP003947">
    <property type="protein sequence ID" value="AFZ53045.1"/>
    <property type="molecule type" value="Genomic_DNA"/>
</dbReference>
<dbReference type="eggNOG" id="ENOG502Z8S0">
    <property type="taxonomic scope" value="Bacteria"/>
</dbReference>
<protein>
    <recommendedName>
        <fullName evidence="3">p-aminobenzoate N-oxygenase AurF</fullName>
    </recommendedName>
</protein>
<sequence length="405" mass="47273">MKSLQCSTNEINRPSLTPESKTYRQLQLNYKRAKQTDHSPDLDQLAANFNYEECKNCYWNPPEFSLLYGTPFWEQASESQKIILNQLYWVAYYSQIISAEIATIFFNQTSATGLYSIEGFRLICDTLDLETRQERSHISAFRRVIDEVENKLFGERIFSFPMRSPFRETMIFADTNSFKNWWKSLQLHCFGLLSAGNTFLACQYLTVRGIRTLNGKLVQHRLSNFHLQHPNQEKSPIPAQISYHHFLDESFHFNTSTILSHDVSKCLKPPTYFERYVTNLGIRGCQKDHYHVSVAINGIFWYEPALYGAILKIMRSPLFGFSMEEAKAMLKDCFTKETEGLHRSFQTHDEAISSYQLYLEPLDFISAQNKTMKIMASNSIEKYLKTQKQALAKFFRLTQLQNSRQ</sequence>